<evidence type="ECO:0000313" key="2">
    <source>
        <dbReference type="Proteomes" id="UP000233837"/>
    </source>
</evidence>
<evidence type="ECO:0000313" key="1">
    <source>
        <dbReference type="EMBL" id="PKU86041.1"/>
    </source>
</evidence>
<gene>
    <name evidence="1" type="ORF">MA16_Dca001872</name>
</gene>
<protein>
    <submittedName>
        <fullName evidence="1">Uncharacterized protein</fullName>
    </submittedName>
</protein>
<dbReference type="Proteomes" id="UP000233837">
    <property type="component" value="Unassembled WGS sequence"/>
</dbReference>
<sequence length="107" mass="12364">MLRSNRLPHVLAIFPRWQSIAVETAKFNSHKIVRKFRKKLCEQRQIEIETSALRLLGFPHTKSTPASVLLERTSPLPLFSRILIPASELTPTSFNLAQTDHRRAHLR</sequence>
<name>A0A2I0XDP6_9ASPA</name>
<proteinExistence type="predicted"/>
<reference evidence="1 2" key="2">
    <citation type="journal article" date="2017" name="Nature">
        <title>The Apostasia genome and the evolution of orchids.</title>
        <authorList>
            <person name="Zhang G.Q."/>
            <person name="Liu K.W."/>
            <person name="Li Z."/>
            <person name="Lohaus R."/>
            <person name="Hsiao Y.Y."/>
            <person name="Niu S.C."/>
            <person name="Wang J.Y."/>
            <person name="Lin Y.C."/>
            <person name="Xu Q."/>
            <person name="Chen L.J."/>
            <person name="Yoshida K."/>
            <person name="Fujiwara S."/>
            <person name="Wang Z.W."/>
            <person name="Zhang Y.Q."/>
            <person name="Mitsuda N."/>
            <person name="Wang M."/>
            <person name="Liu G.H."/>
            <person name="Pecoraro L."/>
            <person name="Huang H.X."/>
            <person name="Xiao X.J."/>
            <person name="Lin M."/>
            <person name="Wu X.Y."/>
            <person name="Wu W.L."/>
            <person name="Chen Y.Y."/>
            <person name="Chang S.B."/>
            <person name="Sakamoto S."/>
            <person name="Ohme-Takagi M."/>
            <person name="Yagi M."/>
            <person name="Zeng S.J."/>
            <person name="Shen C.Y."/>
            <person name="Yeh C.M."/>
            <person name="Luo Y.B."/>
            <person name="Tsai W.C."/>
            <person name="Van de Peer Y."/>
            <person name="Liu Z.J."/>
        </authorList>
    </citation>
    <scope>NUCLEOTIDE SEQUENCE [LARGE SCALE GENOMIC DNA]</scope>
    <source>
        <tissue evidence="1">The whole plant</tissue>
    </source>
</reference>
<dbReference type="EMBL" id="KZ501954">
    <property type="protein sequence ID" value="PKU86041.1"/>
    <property type="molecule type" value="Genomic_DNA"/>
</dbReference>
<dbReference type="AlphaFoldDB" id="A0A2I0XDP6"/>
<organism evidence="1 2">
    <name type="scientific">Dendrobium catenatum</name>
    <dbReference type="NCBI Taxonomy" id="906689"/>
    <lineage>
        <taxon>Eukaryota</taxon>
        <taxon>Viridiplantae</taxon>
        <taxon>Streptophyta</taxon>
        <taxon>Embryophyta</taxon>
        <taxon>Tracheophyta</taxon>
        <taxon>Spermatophyta</taxon>
        <taxon>Magnoliopsida</taxon>
        <taxon>Liliopsida</taxon>
        <taxon>Asparagales</taxon>
        <taxon>Orchidaceae</taxon>
        <taxon>Epidendroideae</taxon>
        <taxon>Malaxideae</taxon>
        <taxon>Dendrobiinae</taxon>
        <taxon>Dendrobium</taxon>
    </lineage>
</organism>
<reference evidence="1 2" key="1">
    <citation type="journal article" date="2016" name="Sci. Rep.">
        <title>The Dendrobium catenatum Lindl. genome sequence provides insights into polysaccharide synthase, floral development and adaptive evolution.</title>
        <authorList>
            <person name="Zhang G.Q."/>
            <person name="Xu Q."/>
            <person name="Bian C."/>
            <person name="Tsai W.C."/>
            <person name="Yeh C.M."/>
            <person name="Liu K.W."/>
            <person name="Yoshida K."/>
            <person name="Zhang L.S."/>
            <person name="Chang S.B."/>
            <person name="Chen F."/>
            <person name="Shi Y."/>
            <person name="Su Y.Y."/>
            <person name="Zhang Y.Q."/>
            <person name="Chen L.J."/>
            <person name="Yin Y."/>
            <person name="Lin M."/>
            <person name="Huang H."/>
            <person name="Deng H."/>
            <person name="Wang Z.W."/>
            <person name="Zhu S.L."/>
            <person name="Zhao X."/>
            <person name="Deng C."/>
            <person name="Niu S.C."/>
            <person name="Huang J."/>
            <person name="Wang M."/>
            <person name="Liu G.H."/>
            <person name="Yang H.J."/>
            <person name="Xiao X.J."/>
            <person name="Hsiao Y.Y."/>
            <person name="Wu W.L."/>
            <person name="Chen Y.Y."/>
            <person name="Mitsuda N."/>
            <person name="Ohme-Takagi M."/>
            <person name="Luo Y.B."/>
            <person name="Van de Peer Y."/>
            <person name="Liu Z.J."/>
        </authorList>
    </citation>
    <scope>NUCLEOTIDE SEQUENCE [LARGE SCALE GENOMIC DNA]</scope>
    <source>
        <tissue evidence="1">The whole plant</tissue>
    </source>
</reference>
<accession>A0A2I0XDP6</accession>
<keyword evidence="2" id="KW-1185">Reference proteome</keyword>